<dbReference type="CDD" id="cd00761">
    <property type="entry name" value="Glyco_tranf_GTA_type"/>
    <property type="match status" value="1"/>
</dbReference>
<proteinExistence type="predicted"/>
<dbReference type="OrthoDB" id="635429at2"/>
<dbReference type="AlphaFoldDB" id="A0A4R1RKI8"/>
<dbReference type="SUPFAM" id="SSF53448">
    <property type="entry name" value="Nucleotide-diphospho-sugar transferases"/>
    <property type="match status" value="1"/>
</dbReference>
<dbReference type="PANTHER" id="PTHR22916">
    <property type="entry name" value="GLYCOSYLTRANSFERASE"/>
    <property type="match status" value="1"/>
</dbReference>
<protein>
    <submittedName>
        <fullName evidence="2">Glycosyltransferase involved in cell wall biosynthesis</fullName>
    </submittedName>
</protein>
<dbReference type="InterPro" id="IPR001173">
    <property type="entry name" value="Glyco_trans_2-like"/>
</dbReference>
<organism evidence="2 3">
    <name type="scientific">Mariniflexile fucanivorans</name>
    <dbReference type="NCBI Taxonomy" id="264023"/>
    <lineage>
        <taxon>Bacteria</taxon>
        <taxon>Pseudomonadati</taxon>
        <taxon>Bacteroidota</taxon>
        <taxon>Flavobacteriia</taxon>
        <taxon>Flavobacteriales</taxon>
        <taxon>Flavobacteriaceae</taxon>
        <taxon>Mariniflexile</taxon>
    </lineage>
</organism>
<evidence type="ECO:0000259" key="1">
    <source>
        <dbReference type="Pfam" id="PF00535"/>
    </source>
</evidence>
<evidence type="ECO:0000313" key="3">
    <source>
        <dbReference type="Proteomes" id="UP000295455"/>
    </source>
</evidence>
<dbReference type="GO" id="GO:0016758">
    <property type="term" value="F:hexosyltransferase activity"/>
    <property type="evidence" value="ECO:0007669"/>
    <property type="project" value="UniProtKB-ARBA"/>
</dbReference>
<dbReference type="Proteomes" id="UP000295455">
    <property type="component" value="Unassembled WGS sequence"/>
</dbReference>
<keyword evidence="2" id="KW-0808">Transferase</keyword>
<sequence>MFSIGIPAYKAKDLKECIDSILIQTYKDFELIIVNDCSPEPIDEIVSQYDDLRIRYYKNEKNFGAEHVVDNWNKCLSFAKGEYFVLMGDDDKMEAEYLEEFVRLVNNYPTLDVWHCRSIIIDGDSKPIRLTPNNPEYEDVYDYIINCFGEREQFISDFVYRTAALNLNGGYCKLPLAWCSDYLTSFVLAQKQGIAHTNKLIFNYRSHSTSITSTGNLELKFEAMDLYIDWIKKFLSNEPNNEYLLLKHQMIKNLLNKFIIRERQDEIRTAFGKRNLYQGFLKYFQIKRKYNLSISDLIGSIAASFYFRSLRK</sequence>
<keyword evidence="3" id="KW-1185">Reference proteome</keyword>
<gene>
    <name evidence="2" type="ORF">EV196_103118</name>
</gene>
<comment type="caution">
    <text evidence="2">The sequence shown here is derived from an EMBL/GenBank/DDBJ whole genome shotgun (WGS) entry which is preliminary data.</text>
</comment>
<dbReference type="EMBL" id="SLUP01000003">
    <property type="protein sequence ID" value="TCL66705.1"/>
    <property type="molecule type" value="Genomic_DNA"/>
</dbReference>
<name>A0A4R1RKI8_9FLAO</name>
<evidence type="ECO:0000313" key="2">
    <source>
        <dbReference type="EMBL" id="TCL66705.1"/>
    </source>
</evidence>
<dbReference type="InterPro" id="IPR029044">
    <property type="entry name" value="Nucleotide-diphossugar_trans"/>
</dbReference>
<feature type="domain" description="Glycosyltransferase 2-like" evidence="1">
    <location>
        <begin position="3"/>
        <end position="130"/>
    </location>
</feature>
<dbReference type="Gene3D" id="3.90.550.10">
    <property type="entry name" value="Spore Coat Polysaccharide Biosynthesis Protein SpsA, Chain A"/>
    <property type="match status" value="1"/>
</dbReference>
<dbReference type="RefSeq" id="WP_132216867.1">
    <property type="nucleotide sequence ID" value="NZ_OX156936.1"/>
</dbReference>
<dbReference type="Pfam" id="PF00535">
    <property type="entry name" value="Glycos_transf_2"/>
    <property type="match status" value="1"/>
</dbReference>
<accession>A0A4R1RKI8</accession>
<reference evidence="2 3" key="1">
    <citation type="submission" date="2019-03" db="EMBL/GenBank/DDBJ databases">
        <title>Genomic Encyclopedia of Type Strains, Phase IV (KMG-IV): sequencing the most valuable type-strain genomes for metagenomic binning, comparative biology and taxonomic classification.</title>
        <authorList>
            <person name="Goeker M."/>
        </authorList>
    </citation>
    <scope>NUCLEOTIDE SEQUENCE [LARGE SCALE GENOMIC DNA]</scope>
    <source>
        <strain evidence="2 3">DSM 18792</strain>
    </source>
</reference>
<dbReference type="PANTHER" id="PTHR22916:SF3">
    <property type="entry name" value="UDP-GLCNAC:BETAGAL BETA-1,3-N-ACETYLGLUCOSAMINYLTRANSFERASE-LIKE PROTEIN 1"/>
    <property type="match status" value="1"/>
</dbReference>